<name>A0AAV4TGE8_9ARAC</name>
<evidence type="ECO:0000313" key="2">
    <source>
        <dbReference type="Proteomes" id="UP001054837"/>
    </source>
</evidence>
<accession>A0AAV4TGE8</accession>
<evidence type="ECO:0000313" key="1">
    <source>
        <dbReference type="EMBL" id="GIY44501.1"/>
    </source>
</evidence>
<sequence length="116" mass="13475">MFQHIFMGDCIQSGWSYTNRRFLQIIHGYNCNLFRVPLSSNIANVVCRKTMPSLFMPTLVLRVVKIIRNPNSMPRTLNLHPPTRQTPRFEHTKRALLLGPAPALGKNNWTPRKRPH</sequence>
<gene>
    <name evidence="1" type="ORF">CDAR_521771</name>
</gene>
<protein>
    <submittedName>
        <fullName evidence="1">Uncharacterized protein</fullName>
    </submittedName>
</protein>
<dbReference type="AlphaFoldDB" id="A0AAV4TGE8"/>
<reference evidence="1 2" key="1">
    <citation type="submission" date="2021-06" db="EMBL/GenBank/DDBJ databases">
        <title>Caerostris darwini draft genome.</title>
        <authorList>
            <person name="Kono N."/>
            <person name="Arakawa K."/>
        </authorList>
    </citation>
    <scope>NUCLEOTIDE SEQUENCE [LARGE SCALE GENOMIC DNA]</scope>
</reference>
<comment type="caution">
    <text evidence="1">The sequence shown here is derived from an EMBL/GenBank/DDBJ whole genome shotgun (WGS) entry which is preliminary data.</text>
</comment>
<proteinExistence type="predicted"/>
<dbReference type="Proteomes" id="UP001054837">
    <property type="component" value="Unassembled WGS sequence"/>
</dbReference>
<organism evidence="1 2">
    <name type="scientific">Caerostris darwini</name>
    <dbReference type="NCBI Taxonomy" id="1538125"/>
    <lineage>
        <taxon>Eukaryota</taxon>
        <taxon>Metazoa</taxon>
        <taxon>Ecdysozoa</taxon>
        <taxon>Arthropoda</taxon>
        <taxon>Chelicerata</taxon>
        <taxon>Arachnida</taxon>
        <taxon>Araneae</taxon>
        <taxon>Araneomorphae</taxon>
        <taxon>Entelegynae</taxon>
        <taxon>Araneoidea</taxon>
        <taxon>Araneidae</taxon>
        <taxon>Caerostris</taxon>
    </lineage>
</organism>
<keyword evidence="2" id="KW-1185">Reference proteome</keyword>
<dbReference type="EMBL" id="BPLQ01009529">
    <property type="protein sequence ID" value="GIY44501.1"/>
    <property type="molecule type" value="Genomic_DNA"/>
</dbReference>